<proteinExistence type="inferred from homology"/>
<dbReference type="Gene3D" id="2.40.110.10">
    <property type="entry name" value="Butyryl-CoA Dehydrogenase, subunit A, domain 2"/>
    <property type="match status" value="1"/>
</dbReference>
<accession>A0A5C7EN32</accession>
<dbReference type="Pfam" id="PF00441">
    <property type="entry name" value="Acyl-CoA_dh_1"/>
    <property type="match status" value="1"/>
</dbReference>
<dbReference type="AlphaFoldDB" id="A0A5C7EN32"/>
<protein>
    <submittedName>
        <fullName evidence="7">Acyl-CoA dehydrogenase</fullName>
    </submittedName>
</protein>
<gene>
    <name evidence="7" type="ORF">FR698_04570</name>
</gene>
<comment type="caution">
    <text evidence="7">The sequence shown here is derived from an EMBL/GenBank/DDBJ whole genome shotgun (WGS) entry which is preliminary data.</text>
</comment>
<reference evidence="7 8" key="1">
    <citation type="submission" date="2019-08" db="EMBL/GenBank/DDBJ databases">
        <title>Pelomicrobium methylotrophicum gen. nov., sp. nov. a moderately thermophilic, facultatively anaerobic, lithoautotrophic and methylotrophic bacterium isolated from a terrestrial mud volcano.</title>
        <authorList>
            <person name="Slobodkina G.B."/>
            <person name="Merkel A.Y."/>
            <person name="Slobodkin A.I."/>
        </authorList>
    </citation>
    <scope>NUCLEOTIDE SEQUENCE [LARGE SCALE GENOMIC DNA]</scope>
    <source>
        <strain evidence="7 8">SM250</strain>
    </source>
</reference>
<evidence type="ECO:0000256" key="1">
    <source>
        <dbReference type="ARBA" id="ARBA00001974"/>
    </source>
</evidence>
<comment type="cofactor">
    <cofactor evidence="1">
        <name>FAD</name>
        <dbReference type="ChEBI" id="CHEBI:57692"/>
    </cofactor>
</comment>
<dbReference type="SUPFAM" id="SSF56645">
    <property type="entry name" value="Acyl-CoA dehydrogenase NM domain-like"/>
    <property type="match status" value="1"/>
</dbReference>
<sequence>MSSSAPDEVLPGLAQLIASELAPRVLDIDLKGVYPEAFLRQLGALGGYAGHVAPEFGGMGTGLGQTIRVMEEVAKLCLSTSFLVWCQSACAGYLQQSDNGWLKANVLPALASGRLLAGTGLSNPMKSCAAIEPIRLKAIRTADGYTINGTLPWVSNLGPDHYFAVGAGVEGKPGFLIALVRGDQPGLSLNQGARFVALEGTRTFACRFRNVVVPDSAVICHPDDFAAFVARIKPGFVLSQMGMVLGLVGACVELMRESDKSHSHVNCFLDDRAEHIAAALAQARATTYSLAKVVDAEGGASVLRDVLELRVVGSELALKAAQAAMLHLGARGYLMTSPGQRRWREACFVAIVTPALKHLRKELADMDHASRGGASCCA</sequence>
<keyword evidence="3" id="KW-0285">Flavoprotein</keyword>
<dbReference type="InterPro" id="IPR013786">
    <property type="entry name" value="AcylCoA_DH/ox_N"/>
</dbReference>
<dbReference type="InterPro" id="IPR036250">
    <property type="entry name" value="AcylCo_DH-like_C"/>
</dbReference>
<evidence type="ECO:0000256" key="2">
    <source>
        <dbReference type="ARBA" id="ARBA00009347"/>
    </source>
</evidence>
<feature type="domain" description="Acyl-CoA dehydrogenase/oxidase C-terminal" evidence="5">
    <location>
        <begin position="271"/>
        <end position="351"/>
    </location>
</feature>
<dbReference type="InterPro" id="IPR009075">
    <property type="entry name" value="AcylCo_DH/oxidase_C"/>
</dbReference>
<keyword evidence="8" id="KW-1185">Reference proteome</keyword>
<dbReference type="PANTHER" id="PTHR43884:SF12">
    <property type="entry name" value="ISOVALERYL-COA DEHYDROGENASE, MITOCHONDRIAL-RELATED"/>
    <property type="match status" value="1"/>
</dbReference>
<dbReference type="PANTHER" id="PTHR43884">
    <property type="entry name" value="ACYL-COA DEHYDROGENASE"/>
    <property type="match status" value="1"/>
</dbReference>
<evidence type="ECO:0000313" key="8">
    <source>
        <dbReference type="Proteomes" id="UP000321201"/>
    </source>
</evidence>
<evidence type="ECO:0000256" key="3">
    <source>
        <dbReference type="ARBA" id="ARBA00022630"/>
    </source>
</evidence>
<dbReference type="InterPro" id="IPR037069">
    <property type="entry name" value="AcylCoA_DH/ox_N_sf"/>
</dbReference>
<dbReference type="GO" id="GO:0050660">
    <property type="term" value="F:flavin adenine dinucleotide binding"/>
    <property type="evidence" value="ECO:0007669"/>
    <property type="project" value="InterPro"/>
</dbReference>
<dbReference type="InParanoid" id="A0A5C7EN32"/>
<dbReference type="SUPFAM" id="SSF47203">
    <property type="entry name" value="Acyl-CoA dehydrogenase C-terminal domain-like"/>
    <property type="match status" value="1"/>
</dbReference>
<feature type="domain" description="Acyl-CoA dehydrogenase/oxidase N-terminal" evidence="6">
    <location>
        <begin position="14"/>
        <end position="113"/>
    </location>
</feature>
<evidence type="ECO:0000259" key="6">
    <source>
        <dbReference type="Pfam" id="PF02771"/>
    </source>
</evidence>
<organism evidence="7 8">
    <name type="scientific">Pelomicrobium methylotrophicum</name>
    <dbReference type="NCBI Taxonomy" id="2602750"/>
    <lineage>
        <taxon>Bacteria</taxon>
        <taxon>Pseudomonadati</taxon>
        <taxon>Pseudomonadota</taxon>
        <taxon>Hydrogenophilia</taxon>
        <taxon>Hydrogenophilia incertae sedis</taxon>
        <taxon>Pelomicrobium</taxon>
    </lineage>
</organism>
<evidence type="ECO:0000313" key="7">
    <source>
        <dbReference type="EMBL" id="TXF12946.1"/>
    </source>
</evidence>
<dbReference type="GO" id="GO:0003995">
    <property type="term" value="F:acyl-CoA dehydrogenase activity"/>
    <property type="evidence" value="ECO:0007669"/>
    <property type="project" value="TreeGrafter"/>
</dbReference>
<dbReference type="OrthoDB" id="2564795at2"/>
<evidence type="ECO:0000256" key="4">
    <source>
        <dbReference type="ARBA" id="ARBA00022827"/>
    </source>
</evidence>
<evidence type="ECO:0000259" key="5">
    <source>
        <dbReference type="Pfam" id="PF00441"/>
    </source>
</evidence>
<keyword evidence="4" id="KW-0274">FAD</keyword>
<name>A0A5C7EN32_9PROT</name>
<dbReference type="Proteomes" id="UP000321201">
    <property type="component" value="Unassembled WGS sequence"/>
</dbReference>
<dbReference type="Gene3D" id="1.10.540.10">
    <property type="entry name" value="Acyl-CoA dehydrogenase/oxidase, N-terminal domain"/>
    <property type="match status" value="1"/>
</dbReference>
<dbReference type="EMBL" id="VPFL01000004">
    <property type="protein sequence ID" value="TXF12946.1"/>
    <property type="molecule type" value="Genomic_DNA"/>
</dbReference>
<dbReference type="Gene3D" id="1.20.140.10">
    <property type="entry name" value="Butyryl-CoA Dehydrogenase, subunit A, domain 3"/>
    <property type="match status" value="1"/>
</dbReference>
<dbReference type="Pfam" id="PF02771">
    <property type="entry name" value="Acyl-CoA_dh_N"/>
    <property type="match status" value="1"/>
</dbReference>
<dbReference type="InterPro" id="IPR046373">
    <property type="entry name" value="Acyl-CoA_Oxase/DH_mid-dom_sf"/>
</dbReference>
<dbReference type="InterPro" id="IPR009100">
    <property type="entry name" value="AcylCoA_DH/oxidase_NM_dom_sf"/>
</dbReference>
<comment type="similarity">
    <text evidence="2">Belongs to the acyl-CoA dehydrogenase family.</text>
</comment>